<dbReference type="InterPro" id="IPR018124">
    <property type="entry name" value="Calret/calnex_CS"/>
</dbReference>
<evidence type="ECO:0000313" key="4">
    <source>
        <dbReference type="Proteomes" id="UP001446871"/>
    </source>
</evidence>
<evidence type="ECO:0000256" key="1">
    <source>
        <dbReference type="SAM" id="Coils"/>
    </source>
</evidence>
<name>A0ABR1VJW9_9PEZI</name>
<evidence type="ECO:0008006" key="5">
    <source>
        <dbReference type="Google" id="ProtNLM"/>
    </source>
</evidence>
<dbReference type="PROSITE" id="PS00804">
    <property type="entry name" value="CALRETICULIN_2"/>
    <property type="match status" value="1"/>
</dbReference>
<feature type="region of interest" description="Disordered" evidence="2">
    <location>
        <begin position="162"/>
        <end position="208"/>
    </location>
</feature>
<feature type="compositionally biased region" description="Polar residues" evidence="2">
    <location>
        <begin position="227"/>
        <end position="236"/>
    </location>
</feature>
<reference evidence="3 4" key="1">
    <citation type="submission" date="2023-01" db="EMBL/GenBank/DDBJ databases">
        <title>Analysis of 21 Apiospora genomes using comparative genomics revels a genus with tremendous synthesis potential of carbohydrate active enzymes and secondary metabolites.</title>
        <authorList>
            <person name="Sorensen T."/>
        </authorList>
    </citation>
    <scope>NUCLEOTIDE SEQUENCE [LARGE SCALE GENOMIC DNA]</scope>
    <source>
        <strain evidence="3 4">CBS 83171</strain>
    </source>
</reference>
<feature type="compositionally biased region" description="Polar residues" evidence="2">
    <location>
        <begin position="60"/>
        <end position="81"/>
    </location>
</feature>
<feature type="compositionally biased region" description="Polar residues" evidence="2">
    <location>
        <begin position="162"/>
        <end position="177"/>
    </location>
</feature>
<feature type="region of interest" description="Disordered" evidence="2">
    <location>
        <begin position="279"/>
        <end position="338"/>
    </location>
</feature>
<evidence type="ECO:0000313" key="3">
    <source>
        <dbReference type="EMBL" id="KAK8071531.1"/>
    </source>
</evidence>
<feature type="region of interest" description="Disordered" evidence="2">
    <location>
        <begin position="224"/>
        <end position="258"/>
    </location>
</feature>
<feature type="coiled-coil region" evidence="1">
    <location>
        <begin position="575"/>
        <end position="609"/>
    </location>
</feature>
<feature type="compositionally biased region" description="Gly residues" evidence="2">
    <location>
        <begin position="316"/>
        <end position="325"/>
    </location>
</feature>
<comment type="caution">
    <text evidence="3">The sequence shown here is derived from an EMBL/GenBank/DDBJ whole genome shotgun (WGS) entry which is preliminary data.</text>
</comment>
<feature type="compositionally biased region" description="Polar residues" evidence="2">
    <location>
        <begin position="290"/>
        <end position="308"/>
    </location>
</feature>
<accession>A0ABR1VJW9</accession>
<keyword evidence="1" id="KW-0175">Coiled coil</keyword>
<gene>
    <name evidence="3" type="ORF">PG996_004879</name>
</gene>
<protein>
    <recommendedName>
        <fullName evidence="5">RRM domain-containing protein</fullName>
    </recommendedName>
</protein>
<organism evidence="3 4">
    <name type="scientific">Apiospora saccharicola</name>
    <dbReference type="NCBI Taxonomy" id="335842"/>
    <lineage>
        <taxon>Eukaryota</taxon>
        <taxon>Fungi</taxon>
        <taxon>Dikarya</taxon>
        <taxon>Ascomycota</taxon>
        <taxon>Pezizomycotina</taxon>
        <taxon>Sordariomycetes</taxon>
        <taxon>Xylariomycetidae</taxon>
        <taxon>Amphisphaeriales</taxon>
        <taxon>Apiosporaceae</taxon>
        <taxon>Apiospora</taxon>
    </lineage>
</organism>
<keyword evidence="4" id="KW-1185">Reference proteome</keyword>
<dbReference type="Proteomes" id="UP001446871">
    <property type="component" value="Unassembled WGS sequence"/>
</dbReference>
<feature type="compositionally biased region" description="Low complexity" evidence="2">
    <location>
        <begin position="326"/>
        <end position="338"/>
    </location>
</feature>
<feature type="compositionally biased region" description="Low complexity" evidence="2">
    <location>
        <begin position="33"/>
        <end position="50"/>
    </location>
</feature>
<feature type="compositionally biased region" description="Polar residues" evidence="2">
    <location>
        <begin position="193"/>
        <end position="208"/>
    </location>
</feature>
<proteinExistence type="predicted"/>
<evidence type="ECO:0000256" key="2">
    <source>
        <dbReference type="SAM" id="MobiDB-lite"/>
    </source>
</evidence>
<feature type="region of interest" description="Disordered" evidence="2">
    <location>
        <begin position="1"/>
        <end position="102"/>
    </location>
</feature>
<dbReference type="EMBL" id="JAQQWM010000003">
    <property type="protein sequence ID" value="KAK8071531.1"/>
    <property type="molecule type" value="Genomic_DNA"/>
</dbReference>
<sequence length="684" mass="74893">MAHSKDGPPDPWDQEASSPAPLSKGASSPTPLSKGASSSTSSSKETSTAAPLRIEPSIWAPTNSSNLDPWGHFQSQRQLHNANLGASREQGRGVFGNNGGSETTFGPLLPSASYNPPAWSPIVVGPNIWRNGPFPSKFHSNNQPTTKTADLNAVAEDQLEPSNNIDFQPYSGHQNGTSSASSASVASHFAGGQSRTSSFMSQSQFGPSEFQVQQNEIARFPPRYQTPLPQIQSPTGPLSPYYPQPSPSPQTGAYPPKQIGAYPPTHLAGTYPPKHLTGAYPPGHPLHSAYSDSPPASAQALSVSPNNTRAGRGRAGRGQVGGGMESGRSSRNSNNHASRTFTRVRSFLNSGPNSNPNPIPMITTSENYKGNWRHSANQSANIPEEESTSLWITHLPPGCTIELLLSRIVECDKVFATVINDAQPEENMMCAAAKVVFWTRLGVDRLFQRHRDGLFTFPSPPPSDPDSDTAAAAPAPLMRPYINMNRTKTQPVPDGPESRVLIIKGHCDIINEANLRSVVFYKKFVWQDDGVQPSLVKQAGAEGEIHFLEWRFGSYRYQASNAYNILDVKIHEGKMAVQEAENTDWAKRRRALEEQELRLKTQMEKLDHEFLPVILASNDGKFNHMIEDLREQSFAVRNELDNIDKMVAVPPPGFASYKEAEMWAEASVIFGPDPCARYQRKIEH</sequence>
<feature type="compositionally biased region" description="Low complexity" evidence="2">
    <location>
        <begin position="178"/>
        <end position="187"/>
    </location>
</feature>